<gene>
    <name evidence="5" type="ORF">PHAMO_300005</name>
</gene>
<sequence length="234" mass="25167">MTVPFSHAMVLAAGLGLRMRPITLTVPKPLVAVAGRTMLDRAIDALDAAGVTRIVVNCHWLGEKIRDHLAGRPDIALSPEDELLETGGGVTRALPLLGDAPFFVVNADILWTEGAVPALERLRAAWEDERMDALLLLHPTTTAVGHDGPGDFTLDSDGLPHRRGNAAVAPYLFTGVQILHPRLFEAAPEGRFSLNVLYDRALSHGRLAAIVHDGGWFHVGTPEALPSVEARLRA</sequence>
<evidence type="ECO:0000256" key="1">
    <source>
        <dbReference type="ARBA" id="ARBA00022679"/>
    </source>
</evidence>
<dbReference type="PANTHER" id="PTHR43584">
    <property type="entry name" value="NUCLEOTIDYL TRANSFERASE"/>
    <property type="match status" value="1"/>
</dbReference>
<proteinExistence type="predicted"/>
<evidence type="ECO:0000259" key="4">
    <source>
        <dbReference type="Pfam" id="PF12804"/>
    </source>
</evidence>
<dbReference type="InterPro" id="IPR029044">
    <property type="entry name" value="Nucleotide-diphossugar_trans"/>
</dbReference>
<protein>
    <submittedName>
        <fullName evidence="5">Putative Nucleotidyl transferase family protein putative Mannose-1-phosphate guanyltransferase</fullName>
        <ecNumber evidence="5">2.7.7.13</ecNumber>
    </submittedName>
</protein>
<evidence type="ECO:0000256" key="3">
    <source>
        <dbReference type="ARBA" id="ARBA00022842"/>
    </source>
</evidence>
<keyword evidence="3" id="KW-0460">Magnesium</keyword>
<keyword evidence="6" id="KW-1185">Reference proteome</keyword>
<reference evidence="5 6" key="1">
    <citation type="journal article" date="2012" name="J. Bacteriol.">
        <title>Draft Genome Sequence of the Purple Photosynthetic Bacterium Phaeospirillum molischianum DSM120, a Particularly Versatile Bacterium.</title>
        <authorList>
            <person name="Duquesne K."/>
            <person name="Prima V."/>
            <person name="Ji B."/>
            <person name="Rouy Z."/>
            <person name="Medigue C."/>
            <person name="Talla E."/>
            <person name="Sturgis J.N."/>
        </authorList>
    </citation>
    <scope>NUCLEOTIDE SEQUENCE [LARGE SCALE GENOMIC DNA]</scope>
    <source>
        <strain evidence="6">DSM120</strain>
    </source>
</reference>
<dbReference type="PANTHER" id="PTHR43584:SF8">
    <property type="entry name" value="N-ACETYLMURAMATE ALPHA-1-PHOSPHATE URIDYLYLTRANSFERASE"/>
    <property type="match status" value="1"/>
</dbReference>
<dbReference type="InterPro" id="IPR050065">
    <property type="entry name" value="GlmU-like"/>
</dbReference>
<keyword evidence="1 5" id="KW-0808">Transferase</keyword>
<dbReference type="InterPro" id="IPR025877">
    <property type="entry name" value="MobA-like_NTP_Trfase"/>
</dbReference>
<evidence type="ECO:0000256" key="2">
    <source>
        <dbReference type="ARBA" id="ARBA00022695"/>
    </source>
</evidence>
<dbReference type="STRING" id="1150626.PHAMO_300005"/>
<evidence type="ECO:0000313" key="5">
    <source>
        <dbReference type="EMBL" id="CCG42012.1"/>
    </source>
</evidence>
<name>H8FUH4_MAGML</name>
<dbReference type="EC" id="2.7.7.13" evidence="5"/>
<organism evidence="5 6">
    <name type="scientific">Magnetospirillum molischianum DSM 120</name>
    <dbReference type="NCBI Taxonomy" id="1150626"/>
    <lineage>
        <taxon>Bacteria</taxon>
        <taxon>Pseudomonadati</taxon>
        <taxon>Pseudomonadota</taxon>
        <taxon>Alphaproteobacteria</taxon>
        <taxon>Rhodospirillales</taxon>
        <taxon>Rhodospirillaceae</taxon>
        <taxon>Magnetospirillum</taxon>
    </lineage>
</organism>
<dbReference type="OrthoDB" id="9788272at2"/>
<dbReference type="Proteomes" id="UP000004169">
    <property type="component" value="Unassembled WGS sequence"/>
</dbReference>
<accession>H8FUH4</accession>
<dbReference type="Pfam" id="PF12804">
    <property type="entry name" value="NTP_transf_3"/>
    <property type="match status" value="1"/>
</dbReference>
<keyword evidence="2 5" id="KW-0548">Nucleotidyltransferase</keyword>
<dbReference type="CDD" id="cd06422">
    <property type="entry name" value="NTP_transferase_like_1"/>
    <property type="match status" value="1"/>
</dbReference>
<feature type="domain" description="MobA-like NTP transferase" evidence="4">
    <location>
        <begin position="8"/>
        <end position="136"/>
    </location>
</feature>
<dbReference type="SUPFAM" id="SSF53448">
    <property type="entry name" value="Nucleotide-diphospho-sugar transferases"/>
    <property type="match status" value="1"/>
</dbReference>
<dbReference type="AlphaFoldDB" id="H8FUH4"/>
<dbReference type="GO" id="GO:0004475">
    <property type="term" value="F:mannose-1-phosphate guanylyltransferase (GTP) activity"/>
    <property type="evidence" value="ECO:0007669"/>
    <property type="project" value="UniProtKB-EC"/>
</dbReference>
<evidence type="ECO:0000313" key="6">
    <source>
        <dbReference type="Proteomes" id="UP000004169"/>
    </source>
</evidence>
<dbReference type="RefSeq" id="WP_002729588.1">
    <property type="nucleotide sequence ID" value="NZ_CAHP01000024.1"/>
</dbReference>
<comment type="caution">
    <text evidence="5">The sequence shown here is derived from an EMBL/GenBank/DDBJ whole genome shotgun (WGS) entry which is preliminary data.</text>
</comment>
<dbReference type="EMBL" id="CAHP01000024">
    <property type="protein sequence ID" value="CCG42012.1"/>
    <property type="molecule type" value="Genomic_DNA"/>
</dbReference>
<dbReference type="Gene3D" id="3.90.550.10">
    <property type="entry name" value="Spore Coat Polysaccharide Biosynthesis Protein SpsA, Chain A"/>
    <property type="match status" value="1"/>
</dbReference>
<dbReference type="eggNOG" id="COG1208">
    <property type="taxonomic scope" value="Bacteria"/>
</dbReference>